<feature type="domain" description="PBP" evidence="2">
    <location>
        <begin position="143"/>
        <end position="282"/>
    </location>
</feature>
<evidence type="ECO:0000313" key="3">
    <source>
        <dbReference type="EMBL" id="QEH62168.1"/>
    </source>
</evidence>
<dbReference type="InterPro" id="IPR050811">
    <property type="entry name" value="Phosphate_ABC_transporter"/>
</dbReference>
<gene>
    <name evidence="3" type="primary">pstS</name>
    <name evidence="3" type="ORF">SCHIN_v1c09750</name>
</gene>
<evidence type="ECO:0000259" key="2">
    <source>
        <dbReference type="Pfam" id="PF12849"/>
    </source>
</evidence>
<dbReference type="RefSeq" id="WP_166508535.1">
    <property type="nucleotide sequence ID" value="NZ_CP043026.1"/>
</dbReference>
<keyword evidence="4" id="KW-1185">Reference proteome</keyword>
<dbReference type="InterPro" id="IPR024370">
    <property type="entry name" value="PBP_domain"/>
</dbReference>
<dbReference type="EMBL" id="CP043026">
    <property type="protein sequence ID" value="QEH62168.1"/>
    <property type="molecule type" value="Genomic_DNA"/>
</dbReference>
<keyword evidence="1" id="KW-0732">Signal</keyword>
<dbReference type="AlphaFoldDB" id="A0A5B9Y4S4"/>
<name>A0A5B9Y4S4_9MOLU</name>
<dbReference type="PANTHER" id="PTHR30570">
    <property type="entry name" value="PERIPLASMIC PHOSPHATE BINDING COMPONENT OF PHOSPHATE ABC TRANSPORTER"/>
    <property type="match status" value="1"/>
</dbReference>
<dbReference type="PANTHER" id="PTHR30570:SF1">
    <property type="entry name" value="PHOSPHATE-BINDING PROTEIN PSTS"/>
    <property type="match status" value="1"/>
</dbReference>
<reference evidence="3 4" key="1">
    <citation type="submission" date="2019-08" db="EMBL/GenBank/DDBJ databases">
        <title>Complete genome sequence of Spiroplasma chinense CCH (DSM 19755).</title>
        <authorList>
            <person name="Shen H.-Y."/>
            <person name="Lin Y.-C."/>
            <person name="Chou L."/>
            <person name="Kuo C.-H."/>
        </authorList>
    </citation>
    <scope>NUCLEOTIDE SEQUENCE [LARGE SCALE GENOMIC DNA]</scope>
    <source>
        <strain evidence="3 4">CCH</strain>
    </source>
</reference>
<organism evidence="3 4">
    <name type="scientific">Spiroplasma chinense</name>
    <dbReference type="NCBI Taxonomy" id="216932"/>
    <lineage>
        <taxon>Bacteria</taxon>
        <taxon>Bacillati</taxon>
        <taxon>Mycoplasmatota</taxon>
        <taxon>Mollicutes</taxon>
        <taxon>Entomoplasmatales</taxon>
        <taxon>Spiroplasmataceae</taxon>
        <taxon>Spiroplasma</taxon>
    </lineage>
</organism>
<dbReference type="KEGG" id="schi:SCHIN_v1c09750"/>
<protein>
    <submittedName>
        <fullName evidence="3">Phosphate transport system substrate-binding protein</fullName>
    </submittedName>
</protein>
<proteinExistence type="predicted"/>
<dbReference type="InterPro" id="IPR030980">
    <property type="entry name" value="PtsS_plasma"/>
</dbReference>
<dbReference type="SUPFAM" id="SSF53850">
    <property type="entry name" value="Periplasmic binding protein-like II"/>
    <property type="match status" value="1"/>
</dbReference>
<evidence type="ECO:0000256" key="1">
    <source>
        <dbReference type="ARBA" id="ARBA00022729"/>
    </source>
</evidence>
<dbReference type="NCBIfam" id="TIGR04505">
    <property type="entry name" value="PtsS_plasma"/>
    <property type="match status" value="1"/>
</dbReference>
<accession>A0A5B9Y4S4</accession>
<dbReference type="Proteomes" id="UP000323144">
    <property type="component" value="Chromosome"/>
</dbReference>
<sequence length="394" mass="44294">MSKKLSIILIAIFSVFAAIWIWSFAAPKDYVILGGSTSVNTFMQRFTKTYHDDKDTDFIYNSTGSQAGVSGVEKEMYAGGFISKDISSSTLSDGNEFAVLDNNPEFDENVVNENDKYEIEFEKENSQNFVNYMNLFKDENKQNAKRKSYFAFEFAIDAIVLIYNPPTWFNNDLMNLKLKEEDKTTGKELALIYAASNSTWENLARMLGQEDVPNSSSRISTFTRESGSGTRSAFSDLTGIKEMPSSSVVNSNGSMFENIKSSRGTFGFVSYAFVKQVTKESGVKIAGVSDKKLGNPADEDLFENPADWEHALKWNGSEWVPDKTLTNDDFIKDKNGYELKRPFIGIFNSHNSDFVNIVEFFAYMMKSATKSENDFVDEGLVPVFKLLSNEGVLE</sequence>
<dbReference type="Pfam" id="PF12849">
    <property type="entry name" value="PBP_like_2"/>
    <property type="match status" value="1"/>
</dbReference>
<dbReference type="Gene3D" id="3.40.190.10">
    <property type="entry name" value="Periplasmic binding protein-like II"/>
    <property type="match status" value="2"/>
</dbReference>
<evidence type="ECO:0000313" key="4">
    <source>
        <dbReference type="Proteomes" id="UP000323144"/>
    </source>
</evidence>